<sequence>MVSTKVIYIDCAYYTASVEAALLDEPLHDVTLGNTKGVKCPVNDQLNSEDAAPLEVRVACKTESPKS</sequence>
<protein>
    <submittedName>
        <fullName evidence="1">Uncharacterized protein</fullName>
    </submittedName>
</protein>
<proteinExistence type="predicted"/>
<comment type="caution">
    <text evidence="1">The sequence shown here is derived from an EMBL/GenBank/DDBJ whole genome shotgun (WGS) entry which is preliminary data.</text>
</comment>
<reference evidence="1" key="1">
    <citation type="journal article" date="2023" name="G3 (Bethesda)">
        <title>A reference genome for the long-term kleptoplast-retaining sea slug Elysia crispata morphotype clarki.</title>
        <authorList>
            <person name="Eastman K.E."/>
            <person name="Pendleton A.L."/>
            <person name="Shaikh M.A."/>
            <person name="Suttiyut T."/>
            <person name="Ogas R."/>
            <person name="Tomko P."/>
            <person name="Gavelis G."/>
            <person name="Widhalm J.R."/>
            <person name="Wisecaver J.H."/>
        </authorList>
    </citation>
    <scope>NUCLEOTIDE SEQUENCE</scope>
    <source>
        <strain evidence="1">ECLA1</strain>
    </source>
</reference>
<organism evidence="1 2">
    <name type="scientific">Elysia crispata</name>
    <name type="common">lettuce slug</name>
    <dbReference type="NCBI Taxonomy" id="231223"/>
    <lineage>
        <taxon>Eukaryota</taxon>
        <taxon>Metazoa</taxon>
        <taxon>Spiralia</taxon>
        <taxon>Lophotrochozoa</taxon>
        <taxon>Mollusca</taxon>
        <taxon>Gastropoda</taxon>
        <taxon>Heterobranchia</taxon>
        <taxon>Euthyneura</taxon>
        <taxon>Panpulmonata</taxon>
        <taxon>Sacoglossa</taxon>
        <taxon>Placobranchoidea</taxon>
        <taxon>Plakobranchidae</taxon>
        <taxon>Elysia</taxon>
    </lineage>
</organism>
<dbReference type="Proteomes" id="UP001283361">
    <property type="component" value="Unassembled WGS sequence"/>
</dbReference>
<keyword evidence="2" id="KW-1185">Reference proteome</keyword>
<accession>A0AAE0YEN2</accession>
<evidence type="ECO:0000313" key="1">
    <source>
        <dbReference type="EMBL" id="KAK3742721.1"/>
    </source>
</evidence>
<name>A0AAE0YEN2_9GAST</name>
<evidence type="ECO:0000313" key="2">
    <source>
        <dbReference type="Proteomes" id="UP001283361"/>
    </source>
</evidence>
<dbReference type="EMBL" id="JAWDGP010006345">
    <property type="protein sequence ID" value="KAK3742721.1"/>
    <property type="molecule type" value="Genomic_DNA"/>
</dbReference>
<gene>
    <name evidence="1" type="ORF">RRG08_025663</name>
</gene>
<dbReference type="AlphaFoldDB" id="A0AAE0YEN2"/>